<dbReference type="AlphaFoldDB" id="A0A1B4XD72"/>
<dbReference type="CDD" id="cd02968">
    <property type="entry name" value="SCO"/>
    <property type="match status" value="1"/>
</dbReference>
<dbReference type="SUPFAM" id="SSF52833">
    <property type="entry name" value="Thioredoxin-like"/>
    <property type="match status" value="1"/>
</dbReference>
<organism evidence="7 8">
    <name type="scientific">Sulfuricaulis limicola</name>
    <dbReference type="NCBI Taxonomy" id="1620215"/>
    <lineage>
        <taxon>Bacteria</taxon>
        <taxon>Pseudomonadati</taxon>
        <taxon>Pseudomonadota</taxon>
        <taxon>Gammaproteobacteria</taxon>
        <taxon>Acidiferrobacterales</taxon>
        <taxon>Acidiferrobacteraceae</taxon>
        <taxon>Sulfuricaulis</taxon>
    </lineage>
</organism>
<keyword evidence="2 3" id="KW-0186">Copper</keyword>
<protein>
    <submittedName>
        <fullName evidence="7">Photosynthetic protein synthase I</fullName>
    </submittedName>
</protein>
<gene>
    <name evidence="7" type="ORF">SCL_0413</name>
</gene>
<feature type="signal peptide" evidence="5">
    <location>
        <begin position="1"/>
        <end position="17"/>
    </location>
</feature>
<keyword evidence="3" id="KW-0479">Metal-binding</keyword>
<evidence type="ECO:0000256" key="3">
    <source>
        <dbReference type="PIRSR" id="PIRSR603782-1"/>
    </source>
</evidence>
<keyword evidence="5" id="KW-0732">Signal</keyword>
<reference evidence="7 8" key="1">
    <citation type="submission" date="2015-05" db="EMBL/GenBank/DDBJ databases">
        <title>Complete genome sequence of a sulfur-oxidizing gammaproteobacterium strain HA5.</title>
        <authorList>
            <person name="Miura A."/>
            <person name="Kojima H."/>
            <person name="Fukui M."/>
        </authorList>
    </citation>
    <scope>NUCLEOTIDE SEQUENCE [LARGE SCALE GENOMIC DNA]</scope>
    <source>
        <strain evidence="7 8">HA5</strain>
    </source>
</reference>
<sequence>MSLKQFLFLLFASGLFACTPAPTFKSTDISGVEWGGDFTLTAHTGKPARASDFNGKVVVMFFGYTHCPDICAPTLAKLNQVVKRLGDEAKNVQVLFITVDPEHDTVPQLAGFIPPFNPSFIGLTGSDKEIAAVAAEYKVAYGQNPQAKPGQILVDHSTGILVKDRKGKLRLLVKNDVTVDDLEHDVRVLLKEKN</sequence>
<feature type="domain" description="Thioredoxin" evidence="6">
    <location>
        <begin position="15"/>
        <end position="191"/>
    </location>
</feature>
<dbReference type="InterPro" id="IPR003782">
    <property type="entry name" value="SCO1/SenC"/>
</dbReference>
<feature type="binding site" evidence="3">
    <location>
        <position position="156"/>
    </location>
    <ligand>
        <name>Cu cation</name>
        <dbReference type="ChEBI" id="CHEBI:23378"/>
    </ligand>
</feature>
<dbReference type="Proteomes" id="UP000243180">
    <property type="component" value="Chromosome"/>
</dbReference>
<accession>A0A1B4XD72</accession>
<dbReference type="PANTHER" id="PTHR12151:SF25">
    <property type="entry name" value="LINALOOL DEHYDRATASE_ISOMERASE DOMAIN-CONTAINING PROTEIN"/>
    <property type="match status" value="1"/>
</dbReference>
<evidence type="ECO:0000256" key="2">
    <source>
        <dbReference type="ARBA" id="ARBA00023008"/>
    </source>
</evidence>
<comment type="similarity">
    <text evidence="1">Belongs to the SCO1/2 family.</text>
</comment>
<evidence type="ECO:0000259" key="6">
    <source>
        <dbReference type="PROSITE" id="PS51352"/>
    </source>
</evidence>
<evidence type="ECO:0000256" key="1">
    <source>
        <dbReference type="ARBA" id="ARBA00010996"/>
    </source>
</evidence>
<dbReference type="KEGG" id="slim:SCL_0413"/>
<dbReference type="Gene3D" id="3.40.30.10">
    <property type="entry name" value="Glutaredoxin"/>
    <property type="match status" value="1"/>
</dbReference>
<keyword evidence="8" id="KW-1185">Reference proteome</keyword>
<feature type="disulfide bond" description="Redox-active" evidence="4">
    <location>
        <begin position="67"/>
        <end position="71"/>
    </location>
</feature>
<dbReference type="InterPro" id="IPR036249">
    <property type="entry name" value="Thioredoxin-like_sf"/>
</dbReference>
<dbReference type="InterPro" id="IPR013766">
    <property type="entry name" value="Thioredoxin_domain"/>
</dbReference>
<dbReference type="GO" id="GO:0046872">
    <property type="term" value="F:metal ion binding"/>
    <property type="evidence" value="ECO:0007669"/>
    <property type="project" value="UniProtKB-KW"/>
</dbReference>
<evidence type="ECO:0000256" key="4">
    <source>
        <dbReference type="PIRSR" id="PIRSR603782-2"/>
    </source>
</evidence>
<name>A0A1B4XD72_9GAMM</name>
<evidence type="ECO:0000313" key="8">
    <source>
        <dbReference type="Proteomes" id="UP000243180"/>
    </source>
</evidence>
<keyword evidence="4" id="KW-1015">Disulfide bond</keyword>
<dbReference type="OrthoDB" id="9790194at2"/>
<feature type="chain" id="PRO_5008572329" evidence="5">
    <location>
        <begin position="18"/>
        <end position="194"/>
    </location>
</feature>
<dbReference type="PROSITE" id="PS51257">
    <property type="entry name" value="PROKAR_LIPOPROTEIN"/>
    <property type="match status" value="1"/>
</dbReference>
<feature type="binding site" evidence="3">
    <location>
        <position position="67"/>
    </location>
    <ligand>
        <name>Cu cation</name>
        <dbReference type="ChEBI" id="CHEBI:23378"/>
    </ligand>
</feature>
<dbReference type="EMBL" id="AP014879">
    <property type="protein sequence ID" value="BAV32735.1"/>
    <property type="molecule type" value="Genomic_DNA"/>
</dbReference>
<feature type="binding site" evidence="3">
    <location>
        <position position="71"/>
    </location>
    <ligand>
        <name>Cu cation</name>
        <dbReference type="ChEBI" id="CHEBI:23378"/>
    </ligand>
</feature>
<dbReference type="FunFam" id="3.40.30.10:FF:000013">
    <property type="entry name" value="Blast:Protein SCO1 homolog, mitochondrial"/>
    <property type="match status" value="1"/>
</dbReference>
<evidence type="ECO:0000256" key="5">
    <source>
        <dbReference type="SAM" id="SignalP"/>
    </source>
</evidence>
<dbReference type="PROSITE" id="PS51352">
    <property type="entry name" value="THIOREDOXIN_2"/>
    <property type="match status" value="1"/>
</dbReference>
<dbReference type="Pfam" id="PF02630">
    <property type="entry name" value="SCO1-SenC"/>
    <property type="match status" value="1"/>
</dbReference>
<proteinExistence type="inferred from homology"/>
<dbReference type="PANTHER" id="PTHR12151">
    <property type="entry name" value="ELECTRON TRANSPORT PROTIN SCO1/SENC FAMILY MEMBER"/>
    <property type="match status" value="1"/>
</dbReference>
<evidence type="ECO:0000313" key="7">
    <source>
        <dbReference type="EMBL" id="BAV32735.1"/>
    </source>
</evidence>
<dbReference type="InParanoid" id="A0A1B4XD72"/>